<proteinExistence type="predicted"/>
<accession>A0A6P8ANL1</accession>
<dbReference type="Pfam" id="PF23562">
    <property type="entry name" value="AMP-binding_C_3"/>
    <property type="match status" value="1"/>
</dbReference>
<dbReference type="PANTHER" id="PTHR43439">
    <property type="entry name" value="PHENYLACETATE-COENZYME A LIGASE"/>
    <property type="match status" value="1"/>
</dbReference>
<keyword evidence="2" id="KW-0597">Phosphoprotein</keyword>
<feature type="domain" description="Thioester reductase (TE)" evidence="4">
    <location>
        <begin position="686"/>
        <end position="920"/>
    </location>
</feature>
<reference evidence="6" key="2">
    <citation type="submission" date="2019-10" db="EMBL/GenBank/DDBJ databases">
        <authorList>
            <consortium name="NCBI Genome Project"/>
        </authorList>
    </citation>
    <scope>NUCLEOTIDE SEQUENCE</scope>
    <source>
        <strain evidence="6">NI907</strain>
    </source>
</reference>
<name>A0A6P8ANL1_PYRGI</name>
<dbReference type="Pfam" id="PF07993">
    <property type="entry name" value="NAD_binding_4"/>
    <property type="match status" value="1"/>
</dbReference>
<dbReference type="KEGG" id="pgri:PgNI_11504"/>
<dbReference type="Pfam" id="PF00501">
    <property type="entry name" value="AMP-binding"/>
    <property type="match status" value="1"/>
</dbReference>
<evidence type="ECO:0000256" key="1">
    <source>
        <dbReference type="ARBA" id="ARBA00022450"/>
    </source>
</evidence>
<dbReference type="InterPro" id="IPR000873">
    <property type="entry name" value="AMP-dep_synth/lig_dom"/>
</dbReference>
<dbReference type="SUPFAM" id="SSF51735">
    <property type="entry name" value="NAD(P)-binding Rossmann-fold domains"/>
    <property type="match status" value="1"/>
</dbReference>
<dbReference type="AlphaFoldDB" id="A0A6P8ANL1"/>
<evidence type="ECO:0000259" key="4">
    <source>
        <dbReference type="Pfam" id="PF07993"/>
    </source>
</evidence>
<dbReference type="Proteomes" id="UP000515153">
    <property type="component" value="Chromosome V"/>
</dbReference>
<dbReference type="Gene3D" id="3.40.50.720">
    <property type="entry name" value="NAD(P)-binding Rossmann-like Domain"/>
    <property type="match status" value="1"/>
</dbReference>
<sequence>MSTLDLNYFTCTLGEAAQWKALSPNRRQSFKSVLDMIDQQAKEIPELPALGFADFSSDNIRIEPTQVTFSELRNLSLQAANTLSTTMDKGRRMRDSPETVALICKTSLDFILTWLGLTRLGYVVLFIAPQLDSRAIRYLCEKSRVKTLVVQPSLSTMVKDLKAKINVLEIPPYSYNQAAEPKLLHNASYSNTSHIFHSSGTSSGLPKPLPQSQHCAVGALPRLPGTNKPATFTTTPLYHGGLADCLRSWSSDAMIWLFPESIMPITGSNIVTALHFSQKHSSMGDVKYFSSVPSVLQMMMEQGTDGLELLRSMELVGFGGAALPISIGNELVSQGVRLVSRMGSAECGFLLCSARHNYDKDKEWQFLRCKVDDDMMAFEQRGQGLFELIVKPGWPLREHSNRSDGSFATADLFEQHPSIRNAWRYHSRADAQIALDNGKKFDPSPIEDTILAEASSLLDGVLVFGAGRTYPGALLLSKEGCDDDGAVVNAVWPSVEKVNEASPSHARISRAMLVVVPNTNGPPPLEKSSKGTIMRGKAEKRYAQYIEDAYTPAATAEKTNCVRMEDIPGAVFQSFTQVLGRELDPDKDLYLQGVDSMTCNHVRRLIEAEIMPSNSNKLPMNVIYDNGSINKLGRFLQGLIAGSPLATLHDDANVDLMRELAAKYSRFGSDKRKGRGNHRETEVIVLTGATGMLGAHILHELLSDSRVSTTFCLVRAKDPETATERIQDSLLRRGFPNSQIRADQVVCVPCDLSRPDLGLSNLHRQRLTHAATMYIHAAWPVNFSLRLTSFESQLEALYNLLKMAATNEARFHFISSTASVVQSHHNLIPEEPSFHPRDAGPLGYAQSKWVAEQICAAAHTSFSNVGIIRVGQLCGNKKGIWNMSEAWPLMLSTAKLTSCLPDLQDEVLGWFPVDQAAGAILDIIIPNETIATATKQDIKVFHVHNAHRTPTWSQMLQWIKENEPSLKLEIVPPLTWTMRLEEVLGETGHPSKGLLYFWKDRYAERIRDRGVSEKVVNPSFGVVEAEKASAAVRNLSPLDKEAVMRMCTWIFNK</sequence>
<dbReference type="InterPro" id="IPR013120">
    <property type="entry name" value="FAR_NAD-bd"/>
</dbReference>
<reference evidence="5 6" key="1">
    <citation type="journal article" date="2019" name="Mol. Biol. Evol.">
        <title>Blast fungal genomes show frequent chromosomal changes, gene gains and losses, and effector gene turnover.</title>
        <authorList>
            <person name="Gomez Luciano L.B."/>
            <person name="Jason Tsai I."/>
            <person name="Chuma I."/>
            <person name="Tosa Y."/>
            <person name="Chen Y.H."/>
            <person name="Li J.Y."/>
            <person name="Li M.Y."/>
            <person name="Jade Lu M.Y."/>
            <person name="Nakayashiki H."/>
            <person name="Li W.H."/>
        </authorList>
    </citation>
    <scope>NUCLEOTIDE SEQUENCE [LARGE SCALE GENOMIC DNA]</scope>
    <source>
        <strain evidence="5 6">NI907</strain>
    </source>
</reference>
<dbReference type="Gene3D" id="3.40.50.12780">
    <property type="entry name" value="N-terminal domain of ligase-like"/>
    <property type="match status" value="1"/>
</dbReference>
<evidence type="ECO:0000256" key="2">
    <source>
        <dbReference type="ARBA" id="ARBA00022553"/>
    </source>
</evidence>
<gene>
    <name evidence="6" type="ORF">PgNI_11504</name>
</gene>
<dbReference type="InterPro" id="IPR036291">
    <property type="entry name" value="NAD(P)-bd_dom_sf"/>
</dbReference>
<dbReference type="PANTHER" id="PTHR43439:SF2">
    <property type="entry name" value="ENZYME, PUTATIVE (JCVI)-RELATED"/>
    <property type="match status" value="1"/>
</dbReference>
<dbReference type="InterPro" id="IPR051414">
    <property type="entry name" value="Adenylate-forming_Reductase"/>
</dbReference>
<dbReference type="RefSeq" id="XP_030976473.1">
    <property type="nucleotide sequence ID" value="XM_031131470.1"/>
</dbReference>
<keyword evidence="1" id="KW-0596">Phosphopantetheine</keyword>
<dbReference type="GeneID" id="41966375"/>
<evidence type="ECO:0000313" key="6">
    <source>
        <dbReference type="RefSeq" id="XP_030976473.1"/>
    </source>
</evidence>
<evidence type="ECO:0000313" key="5">
    <source>
        <dbReference type="Proteomes" id="UP000515153"/>
    </source>
</evidence>
<protein>
    <recommendedName>
        <fullName evidence="7">Carrier domain-containing protein</fullName>
    </recommendedName>
</protein>
<dbReference type="SUPFAM" id="SSF56801">
    <property type="entry name" value="Acetyl-CoA synthetase-like"/>
    <property type="match status" value="1"/>
</dbReference>
<dbReference type="InterPro" id="IPR042099">
    <property type="entry name" value="ANL_N_sf"/>
</dbReference>
<organism evidence="5 6">
    <name type="scientific">Pyricularia grisea</name>
    <name type="common">Crabgrass-specific blast fungus</name>
    <name type="synonym">Magnaporthe grisea</name>
    <dbReference type="NCBI Taxonomy" id="148305"/>
    <lineage>
        <taxon>Eukaryota</taxon>
        <taxon>Fungi</taxon>
        <taxon>Dikarya</taxon>
        <taxon>Ascomycota</taxon>
        <taxon>Pezizomycotina</taxon>
        <taxon>Sordariomycetes</taxon>
        <taxon>Sordariomycetidae</taxon>
        <taxon>Magnaporthales</taxon>
        <taxon>Pyriculariaceae</taxon>
        <taxon>Pyricularia</taxon>
    </lineage>
</organism>
<keyword evidence="5" id="KW-1185">Reference proteome</keyword>
<evidence type="ECO:0000259" key="3">
    <source>
        <dbReference type="Pfam" id="PF00501"/>
    </source>
</evidence>
<feature type="domain" description="AMP-dependent synthetase/ligase" evidence="3">
    <location>
        <begin position="39"/>
        <end position="357"/>
    </location>
</feature>
<evidence type="ECO:0008006" key="7">
    <source>
        <dbReference type="Google" id="ProtNLM"/>
    </source>
</evidence>
<reference evidence="6" key="3">
    <citation type="submission" date="2025-08" db="UniProtKB">
        <authorList>
            <consortium name="RefSeq"/>
        </authorList>
    </citation>
    <scope>IDENTIFICATION</scope>
    <source>
        <strain evidence="6">NI907</strain>
    </source>
</reference>